<sequence length="176" mass="20651">MWSSKTKEEFYTCIADLIEEPAVQAMDDIPQHAGGVSCLDHCIFVSYLSFALCRRWRLDYVAAARAGLLHDLYLCDWKKARVSPWQRLLVHPQMALENAEQFGLSELERDIILKHMWPVTLRRIPRHRESVVVNLADKLCASAEFLRIYNLAHAGERLLEFNRRRLLRQRRCLFGR</sequence>
<dbReference type="InterPro" id="IPR006674">
    <property type="entry name" value="HD_domain"/>
</dbReference>
<organism evidence="2 3">
    <name type="scientific">Yanshouia hominis</name>
    <dbReference type="NCBI Taxonomy" id="2763673"/>
    <lineage>
        <taxon>Bacteria</taxon>
        <taxon>Bacillati</taxon>
        <taxon>Bacillota</taxon>
        <taxon>Clostridia</taxon>
        <taxon>Eubacteriales</taxon>
        <taxon>Oscillospiraceae</taxon>
        <taxon>Yanshouia</taxon>
    </lineage>
</organism>
<dbReference type="Proteomes" id="UP000658131">
    <property type="component" value="Unassembled WGS sequence"/>
</dbReference>
<dbReference type="RefSeq" id="WP_262399183.1">
    <property type="nucleotide sequence ID" value="NZ_JACRTB010000005.1"/>
</dbReference>
<comment type="caution">
    <text evidence="2">The sequence shown here is derived from an EMBL/GenBank/DDBJ whole genome shotgun (WGS) entry which is preliminary data.</text>
</comment>
<evidence type="ECO:0000259" key="1">
    <source>
        <dbReference type="Pfam" id="PF01966"/>
    </source>
</evidence>
<protein>
    <submittedName>
        <fullName evidence="2">HD family phosphohydrolase</fullName>
    </submittedName>
</protein>
<keyword evidence="3" id="KW-1185">Reference proteome</keyword>
<dbReference type="Pfam" id="PF01966">
    <property type="entry name" value="HD"/>
    <property type="match status" value="1"/>
</dbReference>
<dbReference type="SUPFAM" id="SSF109604">
    <property type="entry name" value="HD-domain/PDEase-like"/>
    <property type="match status" value="1"/>
</dbReference>
<gene>
    <name evidence="2" type="ORF">H8717_03905</name>
</gene>
<dbReference type="Gene3D" id="1.10.3210.10">
    <property type="entry name" value="Hypothetical protein af1432"/>
    <property type="match status" value="1"/>
</dbReference>
<proteinExistence type="predicted"/>
<feature type="domain" description="HD" evidence="1">
    <location>
        <begin position="39"/>
        <end position="141"/>
    </location>
</feature>
<accession>A0ABR7NGM3</accession>
<name>A0ABR7NGM3_9FIRM</name>
<reference evidence="2 3" key="1">
    <citation type="submission" date="2020-08" db="EMBL/GenBank/DDBJ databases">
        <title>Genome public.</title>
        <authorList>
            <person name="Liu C."/>
            <person name="Sun Q."/>
        </authorList>
    </citation>
    <scope>NUCLEOTIDE SEQUENCE [LARGE SCALE GENOMIC DNA]</scope>
    <source>
        <strain evidence="2 3">BX1</strain>
    </source>
</reference>
<evidence type="ECO:0000313" key="3">
    <source>
        <dbReference type="Proteomes" id="UP000658131"/>
    </source>
</evidence>
<evidence type="ECO:0000313" key="2">
    <source>
        <dbReference type="EMBL" id="MBC8575558.1"/>
    </source>
</evidence>
<dbReference type="EMBL" id="JACRTB010000005">
    <property type="protein sequence ID" value="MBC8575558.1"/>
    <property type="molecule type" value="Genomic_DNA"/>
</dbReference>